<dbReference type="EMBL" id="BK015752">
    <property type="protein sequence ID" value="DAE23355.1"/>
    <property type="molecule type" value="Genomic_DNA"/>
</dbReference>
<proteinExistence type="predicted"/>
<sequence length="36" mass="4202">MQRISEYSPNFVLDKKKTVSVIFDTMNLSKTNPKQL</sequence>
<reference evidence="1" key="1">
    <citation type="journal article" date="2021" name="Proc. Natl. Acad. Sci. U.S.A.">
        <title>A Catalog of Tens of Thousands of Viruses from Human Metagenomes Reveals Hidden Associations with Chronic Diseases.</title>
        <authorList>
            <person name="Tisza M.J."/>
            <person name="Buck C.B."/>
        </authorList>
    </citation>
    <scope>NUCLEOTIDE SEQUENCE</scope>
    <source>
        <strain evidence="1">CtcPl3</strain>
    </source>
</reference>
<name>A0A8S5QWW9_9CAUD</name>
<evidence type="ECO:0000313" key="1">
    <source>
        <dbReference type="EMBL" id="DAE23355.1"/>
    </source>
</evidence>
<accession>A0A8S5QWW9</accession>
<protein>
    <submittedName>
        <fullName evidence="1">Uncharacterized protein</fullName>
    </submittedName>
</protein>
<organism evidence="1">
    <name type="scientific">Myoviridae sp. ctcPl3</name>
    <dbReference type="NCBI Taxonomy" id="2826669"/>
    <lineage>
        <taxon>Viruses</taxon>
        <taxon>Duplodnaviria</taxon>
        <taxon>Heunggongvirae</taxon>
        <taxon>Uroviricota</taxon>
        <taxon>Caudoviricetes</taxon>
    </lineage>
</organism>